<dbReference type="Proteomes" id="UP001489004">
    <property type="component" value="Unassembled WGS sequence"/>
</dbReference>
<comment type="caution">
    <text evidence="2">The sequence shown here is derived from an EMBL/GenBank/DDBJ whole genome shotgun (WGS) entry which is preliminary data.</text>
</comment>
<dbReference type="SUPFAM" id="SSF103511">
    <property type="entry name" value="Chlorophyll a-b binding protein"/>
    <property type="match status" value="1"/>
</dbReference>
<evidence type="ECO:0000313" key="2">
    <source>
        <dbReference type="EMBL" id="KAK9815281.1"/>
    </source>
</evidence>
<organism evidence="2 3">
    <name type="scientific">[Myrmecia] bisecta</name>
    <dbReference type="NCBI Taxonomy" id="41462"/>
    <lineage>
        <taxon>Eukaryota</taxon>
        <taxon>Viridiplantae</taxon>
        <taxon>Chlorophyta</taxon>
        <taxon>core chlorophytes</taxon>
        <taxon>Trebouxiophyceae</taxon>
        <taxon>Trebouxiales</taxon>
        <taxon>Trebouxiaceae</taxon>
        <taxon>Myrmecia</taxon>
    </lineage>
</organism>
<feature type="region of interest" description="Disordered" evidence="1">
    <location>
        <begin position="34"/>
        <end position="80"/>
    </location>
</feature>
<dbReference type="Gene3D" id="1.10.3460.10">
    <property type="entry name" value="Chlorophyll a/b binding protein domain"/>
    <property type="match status" value="1"/>
</dbReference>
<name>A0AAW1Q3C3_9CHLO</name>
<dbReference type="EMBL" id="JALJOR010000006">
    <property type="protein sequence ID" value="KAK9815281.1"/>
    <property type="molecule type" value="Genomic_DNA"/>
</dbReference>
<dbReference type="AlphaFoldDB" id="A0AAW1Q3C3"/>
<dbReference type="InterPro" id="IPR053091">
    <property type="entry name" value="PSII_Assembly/Photoprotect-Rel"/>
</dbReference>
<dbReference type="GO" id="GO:0009535">
    <property type="term" value="C:chloroplast thylakoid membrane"/>
    <property type="evidence" value="ECO:0007669"/>
    <property type="project" value="TreeGrafter"/>
</dbReference>
<dbReference type="PANTHER" id="PTHR37752:SF1">
    <property type="entry name" value="OS02G0610700 PROTEIN"/>
    <property type="match status" value="1"/>
</dbReference>
<proteinExistence type="predicted"/>
<accession>A0AAW1Q3C3</accession>
<reference evidence="2 3" key="1">
    <citation type="journal article" date="2024" name="Nat. Commun.">
        <title>Phylogenomics reveals the evolutionary origins of lichenization in chlorophyte algae.</title>
        <authorList>
            <person name="Puginier C."/>
            <person name="Libourel C."/>
            <person name="Otte J."/>
            <person name="Skaloud P."/>
            <person name="Haon M."/>
            <person name="Grisel S."/>
            <person name="Petersen M."/>
            <person name="Berrin J.G."/>
            <person name="Delaux P.M."/>
            <person name="Dal Grande F."/>
            <person name="Keller J."/>
        </authorList>
    </citation>
    <scope>NUCLEOTIDE SEQUENCE [LARGE SCALE GENOMIC DNA]</scope>
    <source>
        <strain evidence="2 3">SAG 2043</strain>
    </source>
</reference>
<keyword evidence="3" id="KW-1185">Reference proteome</keyword>
<protein>
    <submittedName>
        <fullName evidence="2">Uncharacterized protein</fullName>
    </submittedName>
</protein>
<evidence type="ECO:0000256" key="1">
    <source>
        <dbReference type="SAM" id="MobiDB-lite"/>
    </source>
</evidence>
<evidence type="ECO:0000313" key="3">
    <source>
        <dbReference type="Proteomes" id="UP001489004"/>
    </source>
</evidence>
<gene>
    <name evidence="2" type="ORF">WJX72_001049</name>
</gene>
<sequence length="161" mass="17637">MSASVLQSSMQCSAGNRLLQPTRPQRLSRHVCVARASASADSQPALKKPEAGGLAAKPTANAPSQPRKEASAAETSSSSVTIEYQRRQAKEMLSYFRSLKFQEEVQKAKVFGWTKKNEITNGRWVMFGLAVGLLTEYATGVDFIDQLKLMSSYLGIADIYD</sequence>
<dbReference type="PANTHER" id="PTHR37752">
    <property type="entry name" value="OS02G0610700 PROTEIN"/>
    <property type="match status" value="1"/>
</dbReference>